<dbReference type="AlphaFoldDB" id="A0A1Y5F621"/>
<name>A0A1Y5F621_9BACT</name>
<organism evidence="1 2">
    <name type="scientific">Halobacteriovorax marinus</name>
    <dbReference type="NCBI Taxonomy" id="97084"/>
    <lineage>
        <taxon>Bacteria</taxon>
        <taxon>Pseudomonadati</taxon>
        <taxon>Bdellovibrionota</taxon>
        <taxon>Bacteriovoracia</taxon>
        <taxon>Bacteriovoracales</taxon>
        <taxon>Halobacteriovoraceae</taxon>
        <taxon>Halobacteriovorax</taxon>
    </lineage>
</organism>
<sequence length="178" mass="20591">MKKKNHFKSLANLLEQNSTGSVRTSGGKFFGQDTFDFLSLIQAWPKIVGDRLGKYTIPLKNHNNNLTVLTNHSAFSQQLGFLEEELKKKIIAKFPTLKGKVNRITFIYNTVHFEKQVNISKSFVKPEPEDNLKEKKIFHKYSPIYKKLKNEAMDLLSEIEDPEVKEILTSIYIQKKSE</sequence>
<dbReference type="InterPro" id="IPR007922">
    <property type="entry name" value="DciA-like"/>
</dbReference>
<proteinExistence type="predicted"/>
<reference evidence="2" key="1">
    <citation type="journal article" date="2017" name="Proc. Natl. Acad. Sci. U.S.A.">
        <title>Simulation of Deepwater Horizon oil plume reveals substrate specialization within a complex community of hydrocarbon-degraders.</title>
        <authorList>
            <person name="Hu P."/>
            <person name="Dubinsky E.A."/>
            <person name="Probst A.J."/>
            <person name="Wang J."/>
            <person name="Sieber C.M.K."/>
            <person name="Tom L.M."/>
            <person name="Gardinali P."/>
            <person name="Banfield J.F."/>
            <person name="Atlas R.M."/>
            <person name="Andersen G.L."/>
        </authorList>
    </citation>
    <scope>NUCLEOTIDE SEQUENCE [LARGE SCALE GENOMIC DNA]</scope>
</reference>
<gene>
    <name evidence="1" type="ORF">A9Q84_08200</name>
</gene>
<protein>
    <recommendedName>
        <fullName evidence="3">DUF721 domain-containing protein</fullName>
    </recommendedName>
</protein>
<evidence type="ECO:0000313" key="1">
    <source>
        <dbReference type="EMBL" id="OUR96327.1"/>
    </source>
</evidence>
<evidence type="ECO:0008006" key="3">
    <source>
        <dbReference type="Google" id="ProtNLM"/>
    </source>
</evidence>
<dbReference type="Proteomes" id="UP000196531">
    <property type="component" value="Unassembled WGS sequence"/>
</dbReference>
<evidence type="ECO:0000313" key="2">
    <source>
        <dbReference type="Proteomes" id="UP000196531"/>
    </source>
</evidence>
<dbReference type="EMBL" id="MAAO01000006">
    <property type="protein sequence ID" value="OUR96327.1"/>
    <property type="molecule type" value="Genomic_DNA"/>
</dbReference>
<dbReference type="Pfam" id="PF05258">
    <property type="entry name" value="DciA"/>
    <property type="match status" value="1"/>
</dbReference>
<accession>A0A1Y5F621</accession>
<comment type="caution">
    <text evidence="1">The sequence shown here is derived from an EMBL/GenBank/DDBJ whole genome shotgun (WGS) entry which is preliminary data.</text>
</comment>